<evidence type="ECO:0000256" key="5">
    <source>
        <dbReference type="ARBA" id="ARBA00022989"/>
    </source>
</evidence>
<comment type="subcellular location">
    <subcellularLocation>
        <location evidence="1">Cell membrane</location>
        <topology evidence="1">Multi-pass membrane protein</topology>
    </subcellularLocation>
</comment>
<keyword evidence="5 7" id="KW-1133">Transmembrane helix</keyword>
<evidence type="ECO:0000256" key="4">
    <source>
        <dbReference type="ARBA" id="ARBA00022692"/>
    </source>
</evidence>
<feature type="non-terminal residue" evidence="8">
    <location>
        <position position="1"/>
    </location>
</feature>
<dbReference type="Gene3D" id="1.10.3720.10">
    <property type="entry name" value="MetI-like"/>
    <property type="match status" value="1"/>
</dbReference>
<sequence>TVALFTFLFAWNDFMGPLIYVVDEARYTLSLGLAMFKGRFASRYGEMMSVSVLMTIPIVVLFFFTQKTFIQGIKTSGIKG</sequence>
<dbReference type="SUPFAM" id="SSF161098">
    <property type="entry name" value="MetI-like"/>
    <property type="match status" value="1"/>
</dbReference>
<dbReference type="GO" id="GO:0005886">
    <property type="term" value="C:plasma membrane"/>
    <property type="evidence" value="ECO:0007669"/>
    <property type="project" value="UniProtKB-SubCell"/>
</dbReference>
<evidence type="ECO:0000256" key="1">
    <source>
        <dbReference type="ARBA" id="ARBA00004651"/>
    </source>
</evidence>
<evidence type="ECO:0000313" key="8">
    <source>
        <dbReference type="EMBL" id="GAF96345.1"/>
    </source>
</evidence>
<feature type="transmembrane region" description="Helical" evidence="7">
    <location>
        <begin position="47"/>
        <end position="64"/>
    </location>
</feature>
<keyword evidence="4 7" id="KW-0812">Transmembrane</keyword>
<accession>X0V6S5</accession>
<name>X0V6S5_9ZZZZ</name>
<dbReference type="InterPro" id="IPR035906">
    <property type="entry name" value="MetI-like_sf"/>
</dbReference>
<evidence type="ECO:0000256" key="6">
    <source>
        <dbReference type="ARBA" id="ARBA00023136"/>
    </source>
</evidence>
<keyword evidence="2" id="KW-0813">Transport</keyword>
<protein>
    <recommendedName>
        <fullName evidence="9">ABC transmembrane type-1 domain-containing protein</fullName>
    </recommendedName>
</protein>
<evidence type="ECO:0000256" key="2">
    <source>
        <dbReference type="ARBA" id="ARBA00022448"/>
    </source>
</evidence>
<reference evidence="8" key="1">
    <citation type="journal article" date="2014" name="Front. Microbiol.">
        <title>High frequency of phylogenetically diverse reductive dehalogenase-homologous genes in deep subseafloor sedimentary metagenomes.</title>
        <authorList>
            <person name="Kawai M."/>
            <person name="Futagami T."/>
            <person name="Toyoda A."/>
            <person name="Takaki Y."/>
            <person name="Nishi S."/>
            <person name="Hori S."/>
            <person name="Arai W."/>
            <person name="Tsubouchi T."/>
            <person name="Morono Y."/>
            <person name="Uchiyama I."/>
            <person name="Ito T."/>
            <person name="Fujiyama A."/>
            <person name="Inagaki F."/>
            <person name="Takami H."/>
        </authorList>
    </citation>
    <scope>NUCLEOTIDE SEQUENCE</scope>
    <source>
        <strain evidence="8">Expedition CK06-06</strain>
    </source>
</reference>
<gene>
    <name evidence="8" type="ORF">S01H1_23284</name>
</gene>
<proteinExistence type="predicted"/>
<keyword evidence="3" id="KW-1003">Cell membrane</keyword>
<keyword evidence="6 7" id="KW-0472">Membrane</keyword>
<dbReference type="EMBL" id="BARS01013394">
    <property type="protein sequence ID" value="GAF96345.1"/>
    <property type="molecule type" value="Genomic_DNA"/>
</dbReference>
<organism evidence="8">
    <name type="scientific">marine sediment metagenome</name>
    <dbReference type="NCBI Taxonomy" id="412755"/>
    <lineage>
        <taxon>unclassified sequences</taxon>
        <taxon>metagenomes</taxon>
        <taxon>ecological metagenomes</taxon>
    </lineage>
</organism>
<evidence type="ECO:0000256" key="7">
    <source>
        <dbReference type="SAM" id="Phobius"/>
    </source>
</evidence>
<evidence type="ECO:0000256" key="3">
    <source>
        <dbReference type="ARBA" id="ARBA00022475"/>
    </source>
</evidence>
<dbReference type="PANTHER" id="PTHR43744:SF8">
    <property type="entry name" value="SN-GLYCEROL-3-PHOSPHATE TRANSPORT SYSTEM PERMEASE PROTEIN UGPE"/>
    <property type="match status" value="1"/>
</dbReference>
<comment type="caution">
    <text evidence="8">The sequence shown here is derived from an EMBL/GenBank/DDBJ whole genome shotgun (WGS) entry which is preliminary data.</text>
</comment>
<evidence type="ECO:0008006" key="9">
    <source>
        <dbReference type="Google" id="ProtNLM"/>
    </source>
</evidence>
<dbReference type="AlphaFoldDB" id="X0V6S5"/>
<dbReference type="PANTHER" id="PTHR43744">
    <property type="entry name" value="ABC TRANSPORTER PERMEASE PROTEIN MG189-RELATED-RELATED"/>
    <property type="match status" value="1"/>
</dbReference>